<dbReference type="InterPro" id="IPR036396">
    <property type="entry name" value="Cyt_P450_sf"/>
</dbReference>
<dbReference type="GO" id="GO:0004497">
    <property type="term" value="F:monooxygenase activity"/>
    <property type="evidence" value="ECO:0007669"/>
    <property type="project" value="UniProtKB-KW"/>
</dbReference>
<keyword evidence="10 13" id="KW-0408">Iron</keyword>
<dbReference type="CDD" id="cd11065">
    <property type="entry name" value="CYP64-like"/>
    <property type="match status" value="1"/>
</dbReference>
<evidence type="ECO:0000256" key="6">
    <source>
        <dbReference type="ARBA" id="ARBA00022692"/>
    </source>
</evidence>
<evidence type="ECO:0000256" key="12">
    <source>
        <dbReference type="ARBA" id="ARBA00023136"/>
    </source>
</evidence>
<proteinExistence type="inferred from homology"/>
<evidence type="ECO:0000256" key="7">
    <source>
        <dbReference type="ARBA" id="ARBA00022723"/>
    </source>
</evidence>
<dbReference type="OMA" id="TEPCKVQ"/>
<feature type="binding site" description="axial binding residue" evidence="13">
    <location>
        <position position="423"/>
    </location>
    <ligand>
        <name>heme</name>
        <dbReference type="ChEBI" id="CHEBI:30413"/>
    </ligand>
    <ligandPart>
        <name>Fe</name>
        <dbReference type="ChEBI" id="CHEBI:18248"/>
    </ligandPart>
</feature>
<dbReference type="GO" id="GO:0016705">
    <property type="term" value="F:oxidoreductase activity, acting on paired donors, with incorporation or reduction of molecular oxygen"/>
    <property type="evidence" value="ECO:0007669"/>
    <property type="project" value="InterPro"/>
</dbReference>
<dbReference type="AlphaFoldDB" id="A0A2H3JGP2"/>
<evidence type="ECO:0000313" key="16">
    <source>
        <dbReference type="Proteomes" id="UP000218811"/>
    </source>
</evidence>
<evidence type="ECO:0000256" key="9">
    <source>
        <dbReference type="ARBA" id="ARBA00023002"/>
    </source>
</evidence>
<name>A0A2H3JGP2_WOLCO</name>
<dbReference type="GO" id="GO:0020037">
    <property type="term" value="F:heme binding"/>
    <property type="evidence" value="ECO:0007669"/>
    <property type="project" value="InterPro"/>
</dbReference>
<comment type="subcellular location">
    <subcellularLocation>
        <location evidence="2">Membrane</location>
        <topology evidence="2">Single-pass membrane protein</topology>
    </subcellularLocation>
</comment>
<keyword evidence="8" id="KW-1133">Transmembrane helix</keyword>
<dbReference type="OrthoDB" id="2789670at2759"/>
<dbReference type="InterPro" id="IPR050364">
    <property type="entry name" value="Cytochrome_P450_fung"/>
</dbReference>
<evidence type="ECO:0000256" key="4">
    <source>
        <dbReference type="ARBA" id="ARBA00010617"/>
    </source>
</evidence>
<evidence type="ECO:0000256" key="5">
    <source>
        <dbReference type="ARBA" id="ARBA00022617"/>
    </source>
</evidence>
<keyword evidence="11 14" id="KW-0503">Monooxygenase</keyword>
<organism evidence="15 16">
    <name type="scientific">Wolfiporia cocos (strain MD-104)</name>
    <name type="common">Brown rot fungus</name>
    <dbReference type="NCBI Taxonomy" id="742152"/>
    <lineage>
        <taxon>Eukaryota</taxon>
        <taxon>Fungi</taxon>
        <taxon>Dikarya</taxon>
        <taxon>Basidiomycota</taxon>
        <taxon>Agaricomycotina</taxon>
        <taxon>Agaricomycetes</taxon>
        <taxon>Polyporales</taxon>
        <taxon>Phaeolaceae</taxon>
        <taxon>Wolfiporia</taxon>
    </lineage>
</organism>
<dbReference type="Gene3D" id="1.10.630.10">
    <property type="entry name" value="Cytochrome P450"/>
    <property type="match status" value="1"/>
</dbReference>
<comment type="cofactor">
    <cofactor evidence="1 13">
        <name>heme</name>
        <dbReference type="ChEBI" id="CHEBI:30413"/>
    </cofactor>
</comment>
<dbReference type="PANTHER" id="PTHR46300">
    <property type="entry name" value="P450, PUTATIVE (EUROFUNG)-RELATED-RELATED"/>
    <property type="match status" value="1"/>
</dbReference>
<evidence type="ECO:0000256" key="2">
    <source>
        <dbReference type="ARBA" id="ARBA00004167"/>
    </source>
</evidence>
<evidence type="ECO:0000256" key="1">
    <source>
        <dbReference type="ARBA" id="ARBA00001971"/>
    </source>
</evidence>
<keyword evidence="6" id="KW-0812">Transmembrane</keyword>
<protein>
    <submittedName>
        <fullName evidence="15">Cytochrome P450</fullName>
    </submittedName>
</protein>
<gene>
    <name evidence="15" type="ORF">WOLCODRAFT_71459</name>
</gene>
<dbReference type="Pfam" id="PF00067">
    <property type="entry name" value="p450"/>
    <property type="match status" value="1"/>
</dbReference>
<dbReference type="Proteomes" id="UP000218811">
    <property type="component" value="Unassembled WGS sequence"/>
</dbReference>
<evidence type="ECO:0000256" key="8">
    <source>
        <dbReference type="ARBA" id="ARBA00022989"/>
    </source>
</evidence>
<dbReference type="EMBL" id="KB468113">
    <property type="protein sequence ID" value="PCH41346.1"/>
    <property type="molecule type" value="Genomic_DNA"/>
</dbReference>
<keyword evidence="9 14" id="KW-0560">Oxidoreductase</keyword>
<evidence type="ECO:0000256" key="10">
    <source>
        <dbReference type="ARBA" id="ARBA00023004"/>
    </source>
</evidence>
<reference evidence="15 16" key="1">
    <citation type="journal article" date="2012" name="Science">
        <title>The Paleozoic origin of enzymatic lignin decomposition reconstructed from 31 fungal genomes.</title>
        <authorList>
            <person name="Floudas D."/>
            <person name="Binder M."/>
            <person name="Riley R."/>
            <person name="Barry K."/>
            <person name="Blanchette R.A."/>
            <person name="Henrissat B."/>
            <person name="Martinez A.T."/>
            <person name="Otillar R."/>
            <person name="Spatafora J.W."/>
            <person name="Yadav J.S."/>
            <person name="Aerts A."/>
            <person name="Benoit I."/>
            <person name="Boyd A."/>
            <person name="Carlson A."/>
            <person name="Copeland A."/>
            <person name="Coutinho P.M."/>
            <person name="de Vries R.P."/>
            <person name="Ferreira P."/>
            <person name="Findley K."/>
            <person name="Foster B."/>
            <person name="Gaskell J."/>
            <person name="Glotzer D."/>
            <person name="Gorecki P."/>
            <person name="Heitman J."/>
            <person name="Hesse C."/>
            <person name="Hori C."/>
            <person name="Igarashi K."/>
            <person name="Jurgens J.A."/>
            <person name="Kallen N."/>
            <person name="Kersten P."/>
            <person name="Kohler A."/>
            <person name="Kuees U."/>
            <person name="Kumar T.K.A."/>
            <person name="Kuo A."/>
            <person name="LaButti K."/>
            <person name="Larrondo L.F."/>
            <person name="Lindquist E."/>
            <person name="Ling A."/>
            <person name="Lombard V."/>
            <person name="Lucas S."/>
            <person name="Lundell T."/>
            <person name="Martin R."/>
            <person name="McLaughlin D.J."/>
            <person name="Morgenstern I."/>
            <person name="Morin E."/>
            <person name="Murat C."/>
            <person name="Nagy L.G."/>
            <person name="Nolan M."/>
            <person name="Ohm R.A."/>
            <person name="Patyshakuliyeva A."/>
            <person name="Rokas A."/>
            <person name="Ruiz-Duenas F.J."/>
            <person name="Sabat G."/>
            <person name="Salamov A."/>
            <person name="Samejima M."/>
            <person name="Schmutz J."/>
            <person name="Slot J.C."/>
            <person name="St John F."/>
            <person name="Stenlid J."/>
            <person name="Sun H."/>
            <person name="Sun S."/>
            <person name="Syed K."/>
            <person name="Tsang A."/>
            <person name="Wiebenga A."/>
            <person name="Young D."/>
            <person name="Pisabarro A."/>
            <person name="Eastwood D.C."/>
            <person name="Martin F."/>
            <person name="Cullen D."/>
            <person name="Grigoriev I.V."/>
            <person name="Hibbett D.S."/>
        </authorList>
    </citation>
    <scope>NUCLEOTIDE SEQUENCE [LARGE SCALE GENOMIC DNA]</scope>
    <source>
        <strain evidence="15 16">MD-104</strain>
    </source>
</reference>
<comment type="similarity">
    <text evidence="4 14">Belongs to the cytochrome P450 family.</text>
</comment>
<dbReference type="PRINTS" id="PR00463">
    <property type="entry name" value="EP450I"/>
</dbReference>
<dbReference type="InterPro" id="IPR001128">
    <property type="entry name" value="Cyt_P450"/>
</dbReference>
<dbReference type="InterPro" id="IPR002401">
    <property type="entry name" value="Cyt_P450_E_grp-I"/>
</dbReference>
<dbReference type="InterPro" id="IPR017972">
    <property type="entry name" value="Cyt_P450_CS"/>
</dbReference>
<dbReference type="PRINTS" id="PR00385">
    <property type="entry name" value="P450"/>
</dbReference>
<accession>A0A2H3JGP2</accession>
<evidence type="ECO:0000256" key="3">
    <source>
        <dbReference type="ARBA" id="ARBA00005179"/>
    </source>
</evidence>
<dbReference type="PROSITE" id="PS00086">
    <property type="entry name" value="CYTOCHROME_P450"/>
    <property type="match status" value="1"/>
</dbReference>
<sequence>MTVALIVLVDRILKRNSRRAGTLPPGPKGWPLIGNVLDWPTSYEWQTFSLWGEKWGDIVSATILGQPMIILNSSQYAFEIFDKKSAMHSDRPVLTMAGKMIGWEHTLVMLRYGSRHRAMRRLFSQLIGSRNNAARLSQHMESEVYHFLFRVLRQPEAVMKHVRKTAGAFILKMAYGYQVKHGQDELVDLVDRAVDGFSITTTPGAFLVDTFPILKHVPSWMPGAGWKRKARDWAAELQKMYDAPYEFTKKQMAAGTAITSFTSTNLEADPADQDRMIKYAAATLYSGMTVSAINSFFLAMMCYPEVQKKAQLEIDSVIGSDRLPVLADRDQLPYINALCSEVLRWQPVAPLGMAHSSSQDDYHAGYFIPKGAIIIPNVWKFLHDPDVYTNPSEFNPDRFIPTSNREAEPEPRQYAFGFGRRVCPGLHLAEASIFLSCAMSLAVFHISKPVIDGVTVEPEIKYSSATISHPQPFQCSVMPRSAKAEALILAMRNDS</sequence>
<evidence type="ECO:0000256" key="14">
    <source>
        <dbReference type="RuleBase" id="RU000461"/>
    </source>
</evidence>
<keyword evidence="7 13" id="KW-0479">Metal-binding</keyword>
<keyword evidence="5 13" id="KW-0349">Heme</keyword>
<dbReference type="PANTHER" id="PTHR46300:SF7">
    <property type="entry name" value="P450, PUTATIVE (EUROFUNG)-RELATED"/>
    <property type="match status" value="1"/>
</dbReference>
<comment type="pathway">
    <text evidence="3">Secondary metabolite biosynthesis.</text>
</comment>
<evidence type="ECO:0000256" key="11">
    <source>
        <dbReference type="ARBA" id="ARBA00023033"/>
    </source>
</evidence>
<dbReference type="GO" id="GO:0016020">
    <property type="term" value="C:membrane"/>
    <property type="evidence" value="ECO:0007669"/>
    <property type="project" value="UniProtKB-SubCell"/>
</dbReference>
<dbReference type="GO" id="GO:0005506">
    <property type="term" value="F:iron ion binding"/>
    <property type="evidence" value="ECO:0007669"/>
    <property type="project" value="InterPro"/>
</dbReference>
<dbReference type="SUPFAM" id="SSF48264">
    <property type="entry name" value="Cytochrome P450"/>
    <property type="match status" value="1"/>
</dbReference>
<evidence type="ECO:0000313" key="15">
    <source>
        <dbReference type="EMBL" id="PCH41346.1"/>
    </source>
</evidence>
<dbReference type="STRING" id="742152.A0A2H3JGP2"/>
<keyword evidence="12" id="KW-0472">Membrane</keyword>
<evidence type="ECO:0000256" key="13">
    <source>
        <dbReference type="PIRSR" id="PIRSR602401-1"/>
    </source>
</evidence>
<keyword evidence="16" id="KW-1185">Reference proteome</keyword>